<dbReference type="InterPro" id="IPR036428">
    <property type="entry name" value="PCD_sf"/>
</dbReference>
<organism evidence="6 7">
    <name type="scientific">Lachancea dasiensis</name>
    <dbReference type="NCBI Taxonomy" id="1072105"/>
    <lineage>
        <taxon>Eukaryota</taxon>
        <taxon>Fungi</taxon>
        <taxon>Dikarya</taxon>
        <taxon>Ascomycota</taxon>
        <taxon>Saccharomycotina</taxon>
        <taxon>Saccharomycetes</taxon>
        <taxon>Saccharomycetales</taxon>
        <taxon>Saccharomycetaceae</taxon>
        <taxon>Lachancea</taxon>
    </lineage>
</organism>
<evidence type="ECO:0000256" key="1">
    <source>
        <dbReference type="ARBA" id="ARBA00001554"/>
    </source>
</evidence>
<dbReference type="GO" id="GO:0008124">
    <property type="term" value="F:4-alpha-hydroxytetrahydrobiopterin dehydratase activity"/>
    <property type="evidence" value="ECO:0007669"/>
    <property type="project" value="UniProtKB-EC"/>
</dbReference>
<dbReference type="CDD" id="cd00488">
    <property type="entry name" value="PCD_DCoH"/>
    <property type="match status" value="1"/>
</dbReference>
<dbReference type="STRING" id="1266660.A0A1G4JVA6"/>
<evidence type="ECO:0000313" key="7">
    <source>
        <dbReference type="Proteomes" id="UP000190274"/>
    </source>
</evidence>
<comment type="catalytic activity">
    <reaction evidence="1">
        <text>(4aS,6R)-4a-hydroxy-L-erythro-5,6,7,8-tetrahydrobiopterin = (6R)-L-erythro-6,7-dihydrobiopterin + H2O</text>
        <dbReference type="Rhea" id="RHEA:11920"/>
        <dbReference type="ChEBI" id="CHEBI:15377"/>
        <dbReference type="ChEBI" id="CHEBI:15642"/>
        <dbReference type="ChEBI" id="CHEBI:43120"/>
        <dbReference type="EC" id="4.2.1.96"/>
    </reaction>
</comment>
<comment type="similarity">
    <text evidence="2">Belongs to the pterin-4-alpha-carbinolamine dehydratase family.</text>
</comment>
<keyword evidence="4" id="KW-0456">Lyase</keyword>
<reference evidence="7" key="1">
    <citation type="submission" date="2016-03" db="EMBL/GenBank/DDBJ databases">
        <authorList>
            <person name="Devillers H."/>
        </authorList>
    </citation>
    <scope>NUCLEOTIDE SEQUENCE [LARGE SCALE GENOMIC DNA]</scope>
</reference>
<evidence type="ECO:0000256" key="5">
    <source>
        <dbReference type="ARBA" id="ARBA00030497"/>
    </source>
</evidence>
<name>A0A1G4JVA6_9SACH</name>
<dbReference type="AlphaFoldDB" id="A0A1G4JVA6"/>
<evidence type="ECO:0000256" key="3">
    <source>
        <dbReference type="ARBA" id="ARBA00013252"/>
    </source>
</evidence>
<proteinExistence type="inferred from homology"/>
<evidence type="ECO:0000256" key="2">
    <source>
        <dbReference type="ARBA" id="ARBA00006472"/>
    </source>
</evidence>
<evidence type="ECO:0000256" key="4">
    <source>
        <dbReference type="ARBA" id="ARBA00023239"/>
    </source>
</evidence>
<dbReference type="Gene3D" id="3.30.1360.20">
    <property type="entry name" value="Transcriptional coactivator/pterin dehydratase"/>
    <property type="match status" value="1"/>
</dbReference>
<dbReference type="OrthoDB" id="277398at2759"/>
<dbReference type="EC" id="4.2.1.96" evidence="3"/>
<dbReference type="InterPro" id="IPR001533">
    <property type="entry name" value="Pterin_deHydtase"/>
</dbReference>
<gene>
    <name evidence="6" type="ORF">LADA_0G12464G</name>
</gene>
<protein>
    <recommendedName>
        <fullName evidence="3">4a-hydroxytetrahydrobiopterin dehydratase</fullName>
        <ecNumber evidence="3">4.2.1.96</ecNumber>
    </recommendedName>
    <alternativeName>
        <fullName evidence="5">4-alpha-hydroxy-tetrahydropterin dehydratase</fullName>
    </alternativeName>
</protein>
<dbReference type="SUPFAM" id="SSF55248">
    <property type="entry name" value="PCD-like"/>
    <property type="match status" value="1"/>
</dbReference>
<dbReference type="GO" id="GO:0006729">
    <property type="term" value="P:tetrahydrobiopterin biosynthetic process"/>
    <property type="evidence" value="ECO:0007669"/>
    <property type="project" value="InterPro"/>
</dbReference>
<evidence type="ECO:0000313" key="6">
    <source>
        <dbReference type="EMBL" id="SCU94947.1"/>
    </source>
</evidence>
<keyword evidence="7" id="KW-1185">Reference proteome</keyword>
<dbReference type="Proteomes" id="UP000190274">
    <property type="component" value="Chromosome G"/>
</dbReference>
<dbReference type="PANTHER" id="PTHR12599">
    <property type="entry name" value="PTERIN-4-ALPHA-CARBINOLAMINE DEHYDRATASE"/>
    <property type="match status" value="1"/>
</dbReference>
<dbReference type="EMBL" id="LT598457">
    <property type="protein sequence ID" value="SCU94947.1"/>
    <property type="molecule type" value="Genomic_DNA"/>
</dbReference>
<accession>A0A1G4JVA6</accession>
<dbReference type="Pfam" id="PF01329">
    <property type="entry name" value="Pterin_4a"/>
    <property type="match status" value="1"/>
</dbReference>
<sequence length="108" mass="12583">MYNKLTKIAGVRSGAAEISQLLVRYPRWSYDGYKLVRNLKFRDFETTWTFLNQLAMRSHLWGHHPTITTCYNRITLELTTHDVGGVSDIDMKMAVRIENYAAGREKDE</sequence>
<dbReference type="PANTHER" id="PTHR12599:SF0">
    <property type="entry name" value="PTERIN-4-ALPHA-CARBINOLAMINE DEHYDRATASE"/>
    <property type="match status" value="1"/>
</dbReference>